<dbReference type="SUPFAM" id="SSF58014">
    <property type="entry name" value="Coiled-coil domain of nucleotide exchange factor GrpE"/>
    <property type="match status" value="1"/>
</dbReference>
<gene>
    <name evidence="3 7" type="primary">grpE</name>
    <name evidence="7" type="ORF">ENJ61_02920</name>
</gene>
<keyword evidence="3" id="KW-0963">Cytoplasm</keyword>
<comment type="subcellular location">
    <subcellularLocation>
        <location evidence="3">Cytoplasm</location>
    </subcellularLocation>
</comment>
<comment type="similarity">
    <text evidence="1 3 4">Belongs to the GrpE family.</text>
</comment>
<feature type="coiled-coil region" evidence="5">
    <location>
        <begin position="1"/>
        <end position="69"/>
    </location>
</feature>
<dbReference type="Gene3D" id="3.90.20.20">
    <property type="match status" value="1"/>
</dbReference>
<dbReference type="InterPro" id="IPR009012">
    <property type="entry name" value="GrpE_head"/>
</dbReference>
<comment type="caution">
    <text evidence="7">The sequence shown here is derived from an EMBL/GenBank/DDBJ whole genome shotgun (WGS) entry which is preliminary data.</text>
</comment>
<organism evidence="7">
    <name type="scientific">Aquifex aeolicus</name>
    <dbReference type="NCBI Taxonomy" id="63363"/>
    <lineage>
        <taxon>Bacteria</taxon>
        <taxon>Pseudomonadati</taxon>
        <taxon>Aquificota</taxon>
        <taxon>Aquificia</taxon>
        <taxon>Aquificales</taxon>
        <taxon>Aquificaceae</taxon>
        <taxon>Aquifex</taxon>
    </lineage>
</organism>
<dbReference type="PRINTS" id="PR00773">
    <property type="entry name" value="GRPEPROTEIN"/>
</dbReference>
<keyword evidence="5" id="KW-0175">Coiled coil</keyword>
<comment type="function">
    <text evidence="3">Participates actively in the response to hyperosmotic and heat shock by preventing the aggregation of stress-denatured proteins, in association with DnaK and GrpE. It is the nucleotide exchange factor for DnaK and may function as a thermosensor. Unfolded proteins bind initially to DnaJ; upon interaction with the DnaJ-bound protein, DnaK hydrolyzes its bound ATP, resulting in the formation of a stable complex. GrpE releases ADP from DnaK; ATP binding to DnaK triggers the release of the substrate protein, thus completing the reaction cycle. Several rounds of ATP-dependent interactions between DnaJ, DnaK and GrpE are required for fully efficient folding.</text>
</comment>
<sequence>MEEKEELKEVKEELKKEEEEIEELRERLRNLEEKVKKLESTAKASNIRAAELQRELDYMRERYRRDLEEQRRFGHEKLVLDVLSVLDDLERALSASKASRDFDSLLKGVEMIYGQLRKVLEKHGVAEIEVEGREFDPFTAEAVETVPSREHPPNTVIRVLQRGYRLHHKVIRPARVAVSVSEEEVT</sequence>
<dbReference type="GO" id="GO:0005737">
    <property type="term" value="C:cytoplasm"/>
    <property type="evidence" value="ECO:0007669"/>
    <property type="project" value="UniProtKB-SubCell"/>
</dbReference>
<evidence type="ECO:0000256" key="3">
    <source>
        <dbReference type="HAMAP-Rule" id="MF_01151"/>
    </source>
</evidence>
<dbReference type="AlphaFoldDB" id="A0A7C5Q414"/>
<evidence type="ECO:0000256" key="4">
    <source>
        <dbReference type="RuleBase" id="RU004478"/>
    </source>
</evidence>
<proteinExistence type="inferred from homology"/>
<dbReference type="InterPro" id="IPR013805">
    <property type="entry name" value="GrpE_CC"/>
</dbReference>
<dbReference type="Proteomes" id="UP000885792">
    <property type="component" value="Unassembled WGS sequence"/>
</dbReference>
<keyword evidence="3" id="KW-0346">Stress response</keyword>
<dbReference type="InterPro" id="IPR042855">
    <property type="entry name" value="V_SNARE_CC"/>
</dbReference>
<dbReference type="GO" id="GO:0042803">
    <property type="term" value="F:protein homodimerization activity"/>
    <property type="evidence" value="ECO:0007669"/>
    <property type="project" value="InterPro"/>
</dbReference>
<dbReference type="GO" id="GO:0006457">
    <property type="term" value="P:protein folding"/>
    <property type="evidence" value="ECO:0007669"/>
    <property type="project" value="InterPro"/>
</dbReference>
<dbReference type="GO" id="GO:0051087">
    <property type="term" value="F:protein-folding chaperone binding"/>
    <property type="evidence" value="ECO:0007669"/>
    <property type="project" value="InterPro"/>
</dbReference>
<evidence type="ECO:0000256" key="2">
    <source>
        <dbReference type="ARBA" id="ARBA00023186"/>
    </source>
</evidence>
<evidence type="ECO:0000256" key="5">
    <source>
        <dbReference type="SAM" id="Coils"/>
    </source>
</evidence>
<dbReference type="EMBL" id="DRNB01000109">
    <property type="protein sequence ID" value="HHJ63837.1"/>
    <property type="molecule type" value="Genomic_DNA"/>
</dbReference>
<dbReference type="GO" id="GO:0000774">
    <property type="term" value="F:adenyl-nucleotide exchange factor activity"/>
    <property type="evidence" value="ECO:0007669"/>
    <property type="project" value="InterPro"/>
</dbReference>
<reference evidence="7" key="1">
    <citation type="journal article" date="2020" name="mSystems">
        <title>Genome- and Community-Level Interaction Insights into Carbon Utilization and Element Cycling Functions of Hydrothermarchaeota in Hydrothermal Sediment.</title>
        <authorList>
            <person name="Zhou Z."/>
            <person name="Liu Y."/>
            <person name="Xu W."/>
            <person name="Pan J."/>
            <person name="Luo Z.H."/>
            <person name="Li M."/>
        </authorList>
    </citation>
    <scope>NUCLEOTIDE SEQUENCE [LARGE SCALE GENOMIC DNA]</scope>
    <source>
        <strain evidence="7">HyVt-501</strain>
    </source>
</reference>
<name>A0A7C5Q414_AQUAO</name>
<evidence type="ECO:0000259" key="6">
    <source>
        <dbReference type="PROSITE" id="PS50892"/>
    </source>
</evidence>
<dbReference type="SUPFAM" id="SSF51064">
    <property type="entry name" value="Head domain of nucleotide exchange factor GrpE"/>
    <property type="match status" value="1"/>
</dbReference>
<keyword evidence="2 3" id="KW-0143">Chaperone</keyword>
<dbReference type="PANTHER" id="PTHR21237">
    <property type="entry name" value="GRPE PROTEIN"/>
    <property type="match status" value="1"/>
</dbReference>
<comment type="subunit">
    <text evidence="3">Homodimer.</text>
</comment>
<dbReference type="Pfam" id="PF01025">
    <property type="entry name" value="GrpE"/>
    <property type="match status" value="1"/>
</dbReference>
<dbReference type="GO" id="GO:0051082">
    <property type="term" value="F:unfolded protein binding"/>
    <property type="evidence" value="ECO:0007669"/>
    <property type="project" value="TreeGrafter"/>
</dbReference>
<accession>A0A7C5Q414</accession>
<protein>
    <recommendedName>
        <fullName evidence="3">Protein GrpE</fullName>
    </recommendedName>
    <alternativeName>
        <fullName evidence="3">HSP-70 cofactor</fullName>
    </alternativeName>
</protein>
<dbReference type="PANTHER" id="PTHR21237:SF23">
    <property type="entry name" value="GRPE PROTEIN HOMOLOG, MITOCHONDRIAL"/>
    <property type="match status" value="1"/>
</dbReference>
<dbReference type="InterPro" id="IPR000740">
    <property type="entry name" value="GrpE"/>
</dbReference>
<dbReference type="HAMAP" id="MF_01151">
    <property type="entry name" value="GrpE"/>
    <property type="match status" value="1"/>
</dbReference>
<dbReference type="Gene3D" id="2.30.22.10">
    <property type="entry name" value="Head domain of nucleotide exchange factor GrpE"/>
    <property type="match status" value="1"/>
</dbReference>
<feature type="domain" description="V-SNARE coiled-coil homology" evidence="6">
    <location>
        <begin position="1"/>
        <end position="59"/>
    </location>
</feature>
<dbReference type="CDD" id="cd00446">
    <property type="entry name" value="GrpE"/>
    <property type="match status" value="1"/>
</dbReference>
<evidence type="ECO:0000313" key="7">
    <source>
        <dbReference type="EMBL" id="HHJ63837.1"/>
    </source>
</evidence>
<evidence type="ECO:0000256" key="1">
    <source>
        <dbReference type="ARBA" id="ARBA00009054"/>
    </source>
</evidence>
<dbReference type="PROSITE" id="PS50892">
    <property type="entry name" value="V_SNARE"/>
    <property type="match status" value="1"/>
</dbReference>